<dbReference type="EMBL" id="ODYU01006990">
    <property type="protein sequence ID" value="SOQ49336.1"/>
    <property type="molecule type" value="Genomic_DNA"/>
</dbReference>
<gene>
    <name evidence="2" type="ORF">SFRICE_037090</name>
</gene>
<feature type="compositionally biased region" description="Basic and acidic residues" evidence="1">
    <location>
        <begin position="1"/>
        <end position="16"/>
    </location>
</feature>
<name>A0A2H1W8R2_SPOFR</name>
<sequence length="86" mass="9059">MEAGGKRANESPDSKRSAPLMDTRNTRGVTGRIGSEIPPTTAHSTVLLCEAESYVRSAQLWPANHLYGGDGNAVVYGASDAPESNI</sequence>
<reference evidence="2" key="1">
    <citation type="submission" date="2016-07" db="EMBL/GenBank/DDBJ databases">
        <authorList>
            <person name="Bretaudeau A."/>
        </authorList>
    </citation>
    <scope>NUCLEOTIDE SEQUENCE</scope>
    <source>
        <strain evidence="2">Rice</strain>
        <tissue evidence="2">Whole body</tissue>
    </source>
</reference>
<proteinExistence type="predicted"/>
<protein>
    <submittedName>
        <fullName evidence="2">SFRICE_037090</fullName>
    </submittedName>
</protein>
<dbReference type="AlphaFoldDB" id="A0A2H1W8R2"/>
<evidence type="ECO:0000256" key="1">
    <source>
        <dbReference type="SAM" id="MobiDB-lite"/>
    </source>
</evidence>
<evidence type="ECO:0000313" key="2">
    <source>
        <dbReference type="EMBL" id="SOQ49336.1"/>
    </source>
</evidence>
<accession>A0A2H1W8R2</accession>
<feature type="region of interest" description="Disordered" evidence="1">
    <location>
        <begin position="1"/>
        <end position="39"/>
    </location>
</feature>
<organism evidence="2">
    <name type="scientific">Spodoptera frugiperda</name>
    <name type="common">Fall armyworm</name>
    <dbReference type="NCBI Taxonomy" id="7108"/>
    <lineage>
        <taxon>Eukaryota</taxon>
        <taxon>Metazoa</taxon>
        <taxon>Ecdysozoa</taxon>
        <taxon>Arthropoda</taxon>
        <taxon>Hexapoda</taxon>
        <taxon>Insecta</taxon>
        <taxon>Pterygota</taxon>
        <taxon>Neoptera</taxon>
        <taxon>Endopterygota</taxon>
        <taxon>Lepidoptera</taxon>
        <taxon>Glossata</taxon>
        <taxon>Ditrysia</taxon>
        <taxon>Noctuoidea</taxon>
        <taxon>Noctuidae</taxon>
        <taxon>Amphipyrinae</taxon>
        <taxon>Spodoptera</taxon>
    </lineage>
</organism>